<reference evidence="2" key="1">
    <citation type="submission" date="2016-11" db="UniProtKB">
        <authorList>
            <consortium name="WormBaseParasite"/>
        </authorList>
    </citation>
    <scope>IDENTIFICATION</scope>
    <source>
        <strain evidence="2">KR3021</strain>
    </source>
</reference>
<dbReference type="Proteomes" id="UP000095286">
    <property type="component" value="Unplaced"/>
</dbReference>
<dbReference type="WBParaSite" id="RSKR_0000922500.1">
    <property type="protein sequence ID" value="RSKR_0000922500.1"/>
    <property type="gene ID" value="RSKR_0000922500"/>
</dbReference>
<sequence>MTVTDSFVEHQISPAIVGAPSSKLTVSYDSGVTAELGNELTPTQVQNVPTIGYEGERDALYTLSFIDPDAPSRLDSTMGPINHWLVVNIPGNDVASGEVVTEFIGSGPPEGTGLHRYIFLLYKQQGKIDVSTEIKATKYSRDGRIKWDNDAFAAKYHLGNAIAGNFYQAQFDDYVPKLHQQLAKGHQ</sequence>
<proteinExistence type="predicted"/>
<evidence type="ECO:0000313" key="1">
    <source>
        <dbReference type="Proteomes" id="UP000095286"/>
    </source>
</evidence>
<protein>
    <submittedName>
        <fullName evidence="2">Phosphatidylethanolamine-binding protein</fullName>
    </submittedName>
</protein>
<accession>A0AC35UC03</accession>
<organism evidence="1 2">
    <name type="scientific">Rhabditophanes sp. KR3021</name>
    <dbReference type="NCBI Taxonomy" id="114890"/>
    <lineage>
        <taxon>Eukaryota</taxon>
        <taxon>Metazoa</taxon>
        <taxon>Ecdysozoa</taxon>
        <taxon>Nematoda</taxon>
        <taxon>Chromadorea</taxon>
        <taxon>Rhabditida</taxon>
        <taxon>Tylenchina</taxon>
        <taxon>Panagrolaimomorpha</taxon>
        <taxon>Strongyloidoidea</taxon>
        <taxon>Alloionematidae</taxon>
        <taxon>Rhabditophanes</taxon>
    </lineage>
</organism>
<evidence type="ECO:0000313" key="2">
    <source>
        <dbReference type="WBParaSite" id="RSKR_0000922500.1"/>
    </source>
</evidence>
<name>A0AC35UC03_9BILA</name>